<dbReference type="AlphaFoldDB" id="A0A4S5DJ69"/>
<gene>
    <name evidence="1" type="ORF">E7Y31_18130</name>
</gene>
<reference evidence="1 2" key="1">
    <citation type="submission" date="2019-04" db="EMBL/GenBank/DDBJ databases">
        <title>Draft genome sequences for three unisolated Alnus-infective Frankia Sp+ strains, AgTrS, AiOr and AvVan, the first sequenced Frankia strains able to sporulate in-planta.</title>
        <authorList>
            <person name="Bethencourt L."/>
            <person name="Vautrin F."/>
            <person name="Taib N."/>
            <person name="Dubost A."/>
            <person name="Castro-Garcia L."/>
            <person name="Imbaud O."/>
            <person name="Abrouk D."/>
            <person name="Fournier P."/>
            <person name="Briolay J."/>
            <person name="Nguyen A."/>
            <person name="Normand P."/>
            <person name="Fernandez M.P."/>
            <person name="Brochier-Armanet C."/>
            <person name="Herrera-Belaroussi A."/>
        </authorList>
    </citation>
    <scope>NUCLEOTIDE SEQUENCE [LARGE SCALE GENOMIC DNA]</scope>
    <source>
        <strain evidence="1 2">AvVan</strain>
    </source>
</reference>
<sequence length="99" mass="11012">MGNQEAKIYQAPLGKLRTAHLAVVAEIEAEPDPEVAFRRATALREDTDVMVSEAATLRARMAFRVWRSEPMSLSQLAARLGTSKARADQLIRIAKAYKE</sequence>
<dbReference type="OrthoDB" id="3541091at2"/>
<evidence type="ECO:0000313" key="1">
    <source>
        <dbReference type="EMBL" id="THJ58421.1"/>
    </source>
</evidence>
<dbReference type="RefSeq" id="WP_136449113.1">
    <property type="nucleotide sequence ID" value="NZ_CADCWT010000285.1"/>
</dbReference>
<proteinExistence type="predicted"/>
<protein>
    <submittedName>
        <fullName evidence="1">Uncharacterized protein</fullName>
    </submittedName>
</protein>
<dbReference type="EMBL" id="SSXH01000570">
    <property type="protein sequence ID" value="THJ58421.1"/>
    <property type="molecule type" value="Genomic_DNA"/>
</dbReference>
<dbReference type="Proteomes" id="UP000305282">
    <property type="component" value="Unassembled WGS sequence"/>
</dbReference>
<keyword evidence="2" id="KW-1185">Reference proteome</keyword>
<accession>A0A4S5DJ69</accession>
<name>A0A4S5DJ69_9ACTN</name>
<organism evidence="1 2">
    <name type="scientific">Candidatus Frankia alpina</name>
    <dbReference type="NCBI Taxonomy" id="2699483"/>
    <lineage>
        <taxon>Bacteria</taxon>
        <taxon>Bacillati</taxon>
        <taxon>Actinomycetota</taxon>
        <taxon>Actinomycetes</taxon>
        <taxon>Frankiales</taxon>
        <taxon>Frankiaceae</taxon>
        <taxon>Frankia</taxon>
    </lineage>
</organism>
<comment type="caution">
    <text evidence="1">The sequence shown here is derived from an EMBL/GenBank/DDBJ whole genome shotgun (WGS) entry which is preliminary data.</text>
</comment>
<evidence type="ECO:0000313" key="2">
    <source>
        <dbReference type="Proteomes" id="UP000305282"/>
    </source>
</evidence>